<feature type="domain" description="Peptidase S1" evidence="5">
    <location>
        <begin position="289"/>
        <end position="512"/>
    </location>
</feature>
<dbReference type="PROSITE" id="PS00135">
    <property type="entry name" value="TRYPSIN_SER"/>
    <property type="match status" value="1"/>
</dbReference>
<name>A0AAV4N1Y4_9ARAC</name>
<evidence type="ECO:0000256" key="4">
    <source>
        <dbReference type="SAM" id="SignalP"/>
    </source>
</evidence>
<dbReference type="PROSITE" id="PS50240">
    <property type="entry name" value="TRYPSIN_DOM"/>
    <property type="match status" value="1"/>
</dbReference>
<keyword evidence="1" id="KW-1015">Disulfide bond</keyword>
<dbReference type="EMBL" id="BPLQ01001125">
    <property type="protein sequence ID" value="GIX78737.1"/>
    <property type="molecule type" value="Genomic_DNA"/>
</dbReference>
<feature type="chain" id="PRO_5043640964" evidence="4">
    <location>
        <begin position="18"/>
        <end position="515"/>
    </location>
</feature>
<dbReference type="SUPFAM" id="SSF50494">
    <property type="entry name" value="Trypsin-like serine proteases"/>
    <property type="match status" value="1"/>
</dbReference>
<reference evidence="6 7" key="1">
    <citation type="submission" date="2021-06" db="EMBL/GenBank/DDBJ databases">
        <title>Caerostris darwini draft genome.</title>
        <authorList>
            <person name="Kono N."/>
            <person name="Arakawa K."/>
        </authorList>
    </citation>
    <scope>NUCLEOTIDE SEQUENCE [LARGE SCALE GENOMIC DNA]</scope>
</reference>
<evidence type="ECO:0000256" key="3">
    <source>
        <dbReference type="RuleBase" id="RU363034"/>
    </source>
</evidence>
<keyword evidence="3" id="KW-0720">Serine protease</keyword>
<proteinExistence type="inferred from homology"/>
<sequence length="515" mass="57226">MICFIVYSALTAVGVLGSIVKYPEQSLCLLDEDCYNITLCPGATDRFRKGNLPTICGWIGDVPFVCCPNTVINEDQSSGTFNSVKPTVQTYRELPFVELDSKEVCIRSGMCYNIVLCPTAMENFRTRSGGLPEVCGWEKGIFEVCCYDDFRYMHYFFNAARGNTQLLLSSFTDFFRLSSISQPDCGSRYNLPDKVGHSSFEGGTNTRTSLRSSCGPRIKTSLRSSCGPRIRTSLRSSCGPRIRTSLRSSCGPRIRTSLRSSCGPRIRTSLRSSFGPRIRLHYGHLVDHAAIFIADGRIHLCGATVIDVRHILTAAHCFDGRSLNPQDFIIEIGETNLLTIGRRHEIQEIKLHEDYIPRYHYNDIAIIRLAQSLGSDFEAVCIIENDNLQEGNRVTGLGWGQLSFGGRKPHILQVAEGIPVVENRACNEKYQKISNVAIPNGITEDFICAGREEGGLDACPGDSGGPLLYEFAQSDFILVGIVSFGYKCAEPNFPGVYTRVTSFLPWITQYIENQI</sequence>
<keyword evidence="4" id="KW-0732">Signal</keyword>
<keyword evidence="3" id="KW-0378">Hydrolase</keyword>
<evidence type="ECO:0000256" key="2">
    <source>
        <dbReference type="ARBA" id="ARBA00024195"/>
    </source>
</evidence>
<evidence type="ECO:0000259" key="5">
    <source>
        <dbReference type="PROSITE" id="PS50240"/>
    </source>
</evidence>
<dbReference type="PANTHER" id="PTHR24252:SF7">
    <property type="entry name" value="HYALIN"/>
    <property type="match status" value="1"/>
</dbReference>
<dbReference type="Proteomes" id="UP001054837">
    <property type="component" value="Unassembled WGS sequence"/>
</dbReference>
<dbReference type="PRINTS" id="PR00722">
    <property type="entry name" value="CHYMOTRYPSIN"/>
</dbReference>
<dbReference type="FunFam" id="2.40.10.10:FF:000002">
    <property type="entry name" value="Transmembrane protease serine"/>
    <property type="match status" value="1"/>
</dbReference>
<dbReference type="AlphaFoldDB" id="A0AAV4N1Y4"/>
<dbReference type="CDD" id="cd00190">
    <property type="entry name" value="Tryp_SPc"/>
    <property type="match status" value="1"/>
</dbReference>
<dbReference type="InterPro" id="IPR043504">
    <property type="entry name" value="Peptidase_S1_PA_chymotrypsin"/>
</dbReference>
<evidence type="ECO:0000256" key="1">
    <source>
        <dbReference type="ARBA" id="ARBA00023157"/>
    </source>
</evidence>
<feature type="signal peptide" evidence="4">
    <location>
        <begin position="1"/>
        <end position="17"/>
    </location>
</feature>
<dbReference type="PROSITE" id="PS00134">
    <property type="entry name" value="TRYPSIN_HIS"/>
    <property type="match status" value="1"/>
</dbReference>
<dbReference type="InterPro" id="IPR018114">
    <property type="entry name" value="TRYPSIN_HIS"/>
</dbReference>
<dbReference type="InterPro" id="IPR001314">
    <property type="entry name" value="Peptidase_S1A"/>
</dbReference>
<protein>
    <submittedName>
        <fullName evidence="6">Clotting factor B</fullName>
    </submittedName>
</protein>
<dbReference type="GO" id="GO:0004252">
    <property type="term" value="F:serine-type endopeptidase activity"/>
    <property type="evidence" value="ECO:0007669"/>
    <property type="project" value="InterPro"/>
</dbReference>
<dbReference type="PANTHER" id="PTHR24252">
    <property type="entry name" value="ACROSIN-RELATED"/>
    <property type="match status" value="1"/>
</dbReference>
<dbReference type="InterPro" id="IPR001254">
    <property type="entry name" value="Trypsin_dom"/>
</dbReference>
<organism evidence="6 7">
    <name type="scientific">Caerostris darwini</name>
    <dbReference type="NCBI Taxonomy" id="1538125"/>
    <lineage>
        <taxon>Eukaryota</taxon>
        <taxon>Metazoa</taxon>
        <taxon>Ecdysozoa</taxon>
        <taxon>Arthropoda</taxon>
        <taxon>Chelicerata</taxon>
        <taxon>Arachnida</taxon>
        <taxon>Araneae</taxon>
        <taxon>Araneomorphae</taxon>
        <taxon>Entelegynae</taxon>
        <taxon>Araneoidea</taxon>
        <taxon>Araneidae</taxon>
        <taxon>Caerostris</taxon>
    </lineage>
</organism>
<gene>
    <name evidence="6" type="ORF">CDAR_554741</name>
</gene>
<dbReference type="GO" id="GO:0006508">
    <property type="term" value="P:proteolysis"/>
    <property type="evidence" value="ECO:0007669"/>
    <property type="project" value="UniProtKB-KW"/>
</dbReference>
<keyword evidence="3" id="KW-0645">Protease</keyword>
<dbReference type="Pfam" id="PF00089">
    <property type="entry name" value="Trypsin"/>
    <property type="match status" value="1"/>
</dbReference>
<comment type="caution">
    <text evidence="6">The sequence shown here is derived from an EMBL/GenBank/DDBJ whole genome shotgun (WGS) entry which is preliminary data.</text>
</comment>
<dbReference type="InterPro" id="IPR009003">
    <property type="entry name" value="Peptidase_S1_PA"/>
</dbReference>
<accession>A0AAV4N1Y4</accession>
<keyword evidence="7" id="KW-1185">Reference proteome</keyword>
<dbReference type="SMART" id="SM00020">
    <property type="entry name" value="Tryp_SPc"/>
    <property type="match status" value="1"/>
</dbReference>
<comment type="similarity">
    <text evidence="2">Belongs to the peptidase S1 family. CLIP subfamily.</text>
</comment>
<evidence type="ECO:0000313" key="7">
    <source>
        <dbReference type="Proteomes" id="UP001054837"/>
    </source>
</evidence>
<evidence type="ECO:0000313" key="6">
    <source>
        <dbReference type="EMBL" id="GIX78737.1"/>
    </source>
</evidence>
<dbReference type="InterPro" id="IPR033116">
    <property type="entry name" value="TRYPSIN_SER"/>
</dbReference>
<dbReference type="Gene3D" id="2.40.10.10">
    <property type="entry name" value="Trypsin-like serine proteases"/>
    <property type="match status" value="1"/>
</dbReference>